<dbReference type="InterPro" id="IPR012337">
    <property type="entry name" value="RNaseH-like_sf"/>
</dbReference>
<dbReference type="Proteomes" id="UP000188219">
    <property type="component" value="Chromosome"/>
</dbReference>
<dbReference type="Pfam" id="PF01612">
    <property type="entry name" value="DNA_pol_A_exo1"/>
    <property type="match status" value="1"/>
</dbReference>
<dbReference type="InterPro" id="IPR002121">
    <property type="entry name" value="HRDC_dom"/>
</dbReference>
<keyword evidence="2 6" id="KW-0819">tRNA processing</keyword>
<evidence type="ECO:0000256" key="6">
    <source>
        <dbReference type="HAMAP-Rule" id="MF_01899"/>
    </source>
</evidence>
<gene>
    <name evidence="6" type="primary">rnd</name>
    <name evidence="8" type="ORF">Mag101_04105</name>
</gene>
<feature type="domain" description="HRDC" evidence="7">
    <location>
        <begin position="229"/>
        <end position="308"/>
    </location>
</feature>
<dbReference type="InterPro" id="IPR010997">
    <property type="entry name" value="HRDC-like_sf"/>
</dbReference>
<dbReference type="HAMAP" id="MF_01899">
    <property type="entry name" value="RNase_D"/>
    <property type="match status" value="1"/>
</dbReference>
<dbReference type="PANTHER" id="PTHR47649">
    <property type="entry name" value="RIBONUCLEASE D"/>
    <property type="match status" value="1"/>
</dbReference>
<dbReference type="GO" id="GO:0005737">
    <property type="term" value="C:cytoplasm"/>
    <property type="evidence" value="ECO:0007669"/>
    <property type="project" value="UniProtKB-SubCell"/>
</dbReference>
<dbReference type="GO" id="GO:0000166">
    <property type="term" value="F:nucleotide binding"/>
    <property type="evidence" value="ECO:0007669"/>
    <property type="project" value="InterPro"/>
</dbReference>
<dbReference type="SUPFAM" id="SSF47819">
    <property type="entry name" value="HRDC-like"/>
    <property type="match status" value="2"/>
</dbReference>
<reference evidence="8" key="1">
    <citation type="submission" date="2017-02" db="EMBL/GenBank/DDBJ databases">
        <title>Genome of Microbulbifer agarilyticus GP101.</title>
        <authorList>
            <person name="Jung J."/>
            <person name="Bae S.S."/>
            <person name="Baek K."/>
        </authorList>
    </citation>
    <scope>NUCLEOTIDE SEQUENCE [LARGE SCALE GENOMIC DNA]</scope>
    <source>
        <strain evidence="8">GP101</strain>
    </source>
</reference>
<proteinExistence type="inferred from homology"/>
<protein>
    <recommendedName>
        <fullName evidence="6">Ribonuclease D</fullName>
        <shortName evidence="6">RNase D</shortName>
        <ecNumber evidence="6">3.1.13.5</ecNumber>
    </recommendedName>
</protein>
<accession>A0A1Q2M2L2</accession>
<dbReference type="InterPro" id="IPR002562">
    <property type="entry name" value="3'-5'_exonuclease_dom"/>
</dbReference>
<dbReference type="GO" id="GO:0042780">
    <property type="term" value="P:tRNA 3'-end processing"/>
    <property type="evidence" value="ECO:0007669"/>
    <property type="project" value="UniProtKB-UniRule"/>
</dbReference>
<keyword evidence="9" id="KW-1185">Reference proteome</keyword>
<dbReference type="InterPro" id="IPR006292">
    <property type="entry name" value="RNase_D"/>
</dbReference>
<evidence type="ECO:0000256" key="1">
    <source>
        <dbReference type="ARBA" id="ARBA00022490"/>
    </source>
</evidence>
<organism evidence="8 9">
    <name type="scientific">Microbulbifer agarilyticus</name>
    <dbReference type="NCBI Taxonomy" id="260552"/>
    <lineage>
        <taxon>Bacteria</taxon>
        <taxon>Pseudomonadati</taxon>
        <taxon>Pseudomonadota</taxon>
        <taxon>Gammaproteobacteria</taxon>
        <taxon>Cellvibrionales</taxon>
        <taxon>Microbulbiferaceae</taxon>
        <taxon>Microbulbifer</taxon>
    </lineage>
</organism>
<dbReference type="GO" id="GO:0008408">
    <property type="term" value="F:3'-5' exonuclease activity"/>
    <property type="evidence" value="ECO:0007669"/>
    <property type="project" value="InterPro"/>
</dbReference>
<evidence type="ECO:0000259" key="7">
    <source>
        <dbReference type="PROSITE" id="PS50967"/>
    </source>
</evidence>
<dbReference type="STRING" id="260552.Mag101_04105"/>
<keyword evidence="4 6" id="KW-0378">Hydrolase</keyword>
<evidence type="ECO:0000256" key="5">
    <source>
        <dbReference type="ARBA" id="ARBA00022839"/>
    </source>
</evidence>
<dbReference type="CDD" id="cd06142">
    <property type="entry name" value="RNaseD_exo"/>
    <property type="match status" value="1"/>
</dbReference>
<dbReference type="PANTHER" id="PTHR47649:SF1">
    <property type="entry name" value="RIBONUCLEASE D"/>
    <property type="match status" value="1"/>
</dbReference>
<dbReference type="RefSeq" id="WP_077401169.1">
    <property type="nucleotide sequence ID" value="NZ_CP019650.1"/>
</dbReference>
<dbReference type="Pfam" id="PF00570">
    <property type="entry name" value="HRDC"/>
    <property type="match status" value="1"/>
</dbReference>
<dbReference type="eggNOG" id="COG0349">
    <property type="taxonomic scope" value="Bacteria"/>
</dbReference>
<keyword evidence="3 6" id="KW-0540">Nuclease</keyword>
<keyword evidence="1 6" id="KW-0963">Cytoplasm</keyword>
<dbReference type="GO" id="GO:0003676">
    <property type="term" value="F:nucleic acid binding"/>
    <property type="evidence" value="ECO:0007669"/>
    <property type="project" value="InterPro"/>
</dbReference>
<dbReference type="Gene3D" id="1.10.150.80">
    <property type="entry name" value="HRDC domain"/>
    <property type="match status" value="2"/>
</dbReference>
<comment type="subcellular location">
    <subcellularLocation>
        <location evidence="6">Cytoplasm</location>
    </subcellularLocation>
</comment>
<dbReference type="EC" id="3.1.13.5" evidence="6"/>
<keyword evidence="5 6" id="KW-0269">Exonuclease</keyword>
<evidence type="ECO:0000313" key="9">
    <source>
        <dbReference type="Proteomes" id="UP000188219"/>
    </source>
</evidence>
<name>A0A1Q2M2L2_9GAMM</name>
<dbReference type="SMART" id="SM00341">
    <property type="entry name" value="HRDC"/>
    <property type="match status" value="1"/>
</dbReference>
<comment type="cofactor">
    <cofactor evidence="6">
        <name>a divalent metal cation</name>
        <dbReference type="ChEBI" id="CHEBI:60240"/>
    </cofactor>
</comment>
<comment type="similarity">
    <text evidence="6">Belongs to the RNase D family.</text>
</comment>
<evidence type="ECO:0000256" key="2">
    <source>
        <dbReference type="ARBA" id="ARBA00022694"/>
    </source>
</evidence>
<dbReference type="SUPFAM" id="SSF53098">
    <property type="entry name" value="Ribonuclease H-like"/>
    <property type="match status" value="1"/>
</dbReference>
<dbReference type="Gene3D" id="3.30.420.10">
    <property type="entry name" value="Ribonuclease H-like superfamily/Ribonuclease H"/>
    <property type="match status" value="1"/>
</dbReference>
<comment type="function">
    <text evidence="6">Exonuclease involved in the 3' processing of various precursor tRNAs. Initiates hydrolysis at the 3'-terminus of an RNA molecule and releases 5'-mononucleotides.</text>
</comment>
<dbReference type="PROSITE" id="PS50967">
    <property type="entry name" value="HRDC"/>
    <property type="match status" value="1"/>
</dbReference>
<dbReference type="AlphaFoldDB" id="A0A1Q2M2L2"/>
<dbReference type="OrthoDB" id="9800549at2"/>
<dbReference type="EMBL" id="CP019650">
    <property type="protein sequence ID" value="AQQ66910.1"/>
    <property type="molecule type" value="Genomic_DNA"/>
</dbReference>
<dbReference type="InterPro" id="IPR044876">
    <property type="entry name" value="HRDC_dom_sf"/>
</dbReference>
<dbReference type="KEGG" id="maga:Mag101_04105"/>
<dbReference type="InterPro" id="IPR051086">
    <property type="entry name" value="RNase_D-like"/>
</dbReference>
<dbReference type="InterPro" id="IPR036397">
    <property type="entry name" value="RNaseH_sf"/>
</dbReference>
<dbReference type="GO" id="GO:0033890">
    <property type="term" value="F:ribonuclease D activity"/>
    <property type="evidence" value="ECO:0007669"/>
    <property type="project" value="UniProtKB-UniRule"/>
</dbReference>
<evidence type="ECO:0000256" key="3">
    <source>
        <dbReference type="ARBA" id="ARBA00022722"/>
    </source>
</evidence>
<sequence>MADSFNAESFSAEDKQLVDATPIWVDSDEQLVELCARWRTQSAIALDTEFMRSRTFYPQPALVQVGDGKHCYLIDNLAISNQEPLKELLQDTRVIKIMHSCSEDLETLERLLGVIPDPIFDTQIAAAISGMGAGLGYAATVSELLQIDLPKSETRSDWLQRPLSDSQKNYAALDVAWLPLVYGILVKRLREQERLDWLWEDCTAMVAAARQPESPELYYCKVKGAWRLRQNQLAVLQDLCAWREREARVRDMPRNHLIKENVCMALAQNMPKYLATLAQPGLEGKTLRRYGEKLLEIISSAAEREDLPARLSQPLNREQGEVLKLLRKKVTELAETAGLPPEILVRKKELEVLVQAQQPILEGRLTGWRRAVVGEPLLQELKELKV</sequence>
<evidence type="ECO:0000313" key="8">
    <source>
        <dbReference type="EMBL" id="AQQ66910.1"/>
    </source>
</evidence>
<comment type="catalytic activity">
    <reaction evidence="6">
        <text>Exonucleolytic cleavage that removes extra residues from the 3'-terminus of tRNA to produce 5'-mononucleotides.</text>
        <dbReference type="EC" id="3.1.13.5"/>
    </reaction>
</comment>
<dbReference type="SMART" id="SM00474">
    <property type="entry name" value="35EXOc"/>
    <property type="match status" value="1"/>
</dbReference>
<dbReference type="NCBIfam" id="TIGR01388">
    <property type="entry name" value="rnd"/>
    <property type="match status" value="1"/>
</dbReference>
<evidence type="ECO:0000256" key="4">
    <source>
        <dbReference type="ARBA" id="ARBA00022801"/>
    </source>
</evidence>